<feature type="region of interest" description="Disordered" evidence="7">
    <location>
        <begin position="504"/>
        <end position="529"/>
    </location>
</feature>
<keyword evidence="2 6" id="KW-0812">Transmembrane</keyword>
<keyword evidence="6" id="KW-0406">Ion transport</keyword>
<gene>
    <name evidence="9 10 11 12 13" type="primary">LOC107267237</name>
</gene>
<feature type="compositionally biased region" description="Polar residues" evidence="7">
    <location>
        <begin position="683"/>
        <end position="696"/>
    </location>
</feature>
<evidence type="ECO:0000256" key="3">
    <source>
        <dbReference type="ARBA" id="ARBA00022989"/>
    </source>
</evidence>
<keyword evidence="6" id="KW-0869">Chloride channel</keyword>
<comment type="similarity">
    <text evidence="5 6">Belongs to the anion channel-forming bestrophin (TC 1.A.46) family. Calcium-sensitive chloride channel subfamily.</text>
</comment>
<keyword evidence="6" id="KW-0407">Ion channel</keyword>
<protein>
    <recommendedName>
        <fullName evidence="6">Bestrophin homolog</fullName>
    </recommendedName>
</protein>
<evidence type="ECO:0000313" key="9">
    <source>
        <dbReference type="RefSeq" id="XP_015594156.1"/>
    </source>
</evidence>
<keyword evidence="6" id="KW-0813">Transport</keyword>
<evidence type="ECO:0000313" key="12">
    <source>
        <dbReference type="RefSeq" id="XP_015594161.1"/>
    </source>
</evidence>
<evidence type="ECO:0000313" key="13">
    <source>
        <dbReference type="RefSeq" id="XP_024940213.1"/>
    </source>
</evidence>
<feature type="transmembrane region" description="Helical" evidence="6">
    <location>
        <begin position="236"/>
        <end position="258"/>
    </location>
</feature>
<dbReference type="RefSeq" id="XP_024940213.1">
    <property type="nucleotide sequence ID" value="XM_025084445.1"/>
</dbReference>
<feature type="transmembrane region" description="Helical" evidence="6">
    <location>
        <begin position="270"/>
        <end position="289"/>
    </location>
</feature>
<comment type="subcellular location">
    <subcellularLocation>
        <location evidence="6">Cell membrane</location>
        <topology evidence="6">Multi-pass membrane protein</topology>
    </subcellularLocation>
    <subcellularLocation>
        <location evidence="1">Membrane</location>
    </subcellularLocation>
</comment>
<evidence type="ECO:0000256" key="2">
    <source>
        <dbReference type="ARBA" id="ARBA00022692"/>
    </source>
</evidence>
<organism evidence="8 13">
    <name type="scientific">Cephus cinctus</name>
    <name type="common">Wheat stem sawfly</name>
    <dbReference type="NCBI Taxonomy" id="211228"/>
    <lineage>
        <taxon>Eukaryota</taxon>
        <taxon>Metazoa</taxon>
        <taxon>Ecdysozoa</taxon>
        <taxon>Arthropoda</taxon>
        <taxon>Hexapoda</taxon>
        <taxon>Insecta</taxon>
        <taxon>Pterygota</taxon>
        <taxon>Neoptera</taxon>
        <taxon>Endopterygota</taxon>
        <taxon>Hymenoptera</taxon>
        <taxon>Cephoidea</taxon>
        <taxon>Cephidae</taxon>
        <taxon>Cephus</taxon>
    </lineage>
</organism>
<name>A0AAJ7RG28_CEPCN</name>
<evidence type="ECO:0000313" key="11">
    <source>
        <dbReference type="RefSeq" id="XP_015594160.1"/>
    </source>
</evidence>
<dbReference type="RefSeq" id="XP_015594156.1">
    <property type="nucleotide sequence ID" value="XM_015738670.2"/>
</dbReference>
<feature type="transmembrane region" description="Helical" evidence="6">
    <location>
        <begin position="65"/>
        <end position="88"/>
    </location>
</feature>
<feature type="compositionally biased region" description="Polar residues" evidence="7">
    <location>
        <begin position="504"/>
        <end position="517"/>
    </location>
</feature>
<sequence>MTVSYQYEVASSTSGGFTRLLFMWRGSLYKLIYRELLLFLALFITISALYRHVFSQSQKREFEQVVVYCDTFINLIPLSFVLGFYVAYVAGRWWQQYTAIPWPDKVMHSVALYVTGDDEYGRMLRRALMRYLNLSLILVLRSISSAVKRRFPTLDHVVDSGFMTSLELELFQSVPSLEFNTYWIPCTWFINLLKEARQSHRLSDAQGLKIIMEEFNDFRSKCGLLWSYDWVSIPLVYTQVVTLATYSFFAVALVGRQYIEGGKKDFQSQVDIYLPIFTILQFFFFMGLLKVAEQLINPFGDDDEDFELNWLIDRHMKVSYLGVDTLMNRCPPLVKDIYYDAENLTLPYTEAAAAYKKKTYRGSVANMTVPEEKQNMFLPDITEEEENTGTMPTPRTSTASLVTHANDSPHNTRRQISGSPPTTPKLSRNSSETIIQLDIQEIPAEGEQGERRSLADTVKKYSAKTKCSTPRVESQNRKPFFGLAKAARVNLQPWPSATNLTHFRTSQTRETSLSPTTARREPELMQQRKNSLKLKVPTQYKGGEEHMKNDYQGVVNSAFSQERLINVELAKEDATSSQCNASNFNDRKHSMCQSQRSYENICQHVACRDIPAIEIFECPRRPRLHSCPKYLVRRQRSVGSSRKKSVRWKPVTVDGAGDSIIRRRTIDSVPTVKRMIVQAKSSPELSNLGSILSTTGNERHAQVKEDEKDKKEPQDTE</sequence>
<dbReference type="GO" id="GO:0005254">
    <property type="term" value="F:chloride channel activity"/>
    <property type="evidence" value="ECO:0007669"/>
    <property type="project" value="UniProtKB-KW"/>
</dbReference>
<evidence type="ECO:0000313" key="10">
    <source>
        <dbReference type="RefSeq" id="XP_015594158.1"/>
    </source>
</evidence>
<keyword evidence="6" id="KW-0868">Chloride</keyword>
<dbReference type="AlphaFoldDB" id="A0AAJ7RG28"/>
<dbReference type="KEGG" id="ccin:107267237"/>
<keyword evidence="8" id="KW-1185">Reference proteome</keyword>
<dbReference type="RefSeq" id="XP_015594160.1">
    <property type="nucleotide sequence ID" value="XM_015738674.2"/>
</dbReference>
<evidence type="ECO:0000256" key="5">
    <source>
        <dbReference type="ARBA" id="ARBA00034769"/>
    </source>
</evidence>
<dbReference type="Proteomes" id="UP000694920">
    <property type="component" value="Unplaced"/>
</dbReference>
<evidence type="ECO:0000313" key="8">
    <source>
        <dbReference type="Proteomes" id="UP000694920"/>
    </source>
</evidence>
<comment type="function">
    <text evidence="6">Forms chloride channels.</text>
</comment>
<proteinExistence type="inferred from homology"/>
<dbReference type="PANTHER" id="PTHR10736">
    <property type="entry name" value="BESTROPHIN"/>
    <property type="match status" value="1"/>
</dbReference>
<keyword evidence="4 6" id="KW-0472">Membrane</keyword>
<dbReference type="RefSeq" id="XP_015594161.1">
    <property type="nucleotide sequence ID" value="XM_015738675.2"/>
</dbReference>
<dbReference type="InterPro" id="IPR021134">
    <property type="entry name" value="Bestrophin-like"/>
</dbReference>
<feature type="transmembrane region" description="Helical" evidence="6">
    <location>
        <begin position="31"/>
        <end position="53"/>
    </location>
</feature>
<evidence type="ECO:0000256" key="6">
    <source>
        <dbReference type="RuleBase" id="RU363126"/>
    </source>
</evidence>
<accession>A0AAJ7RG28</accession>
<dbReference type="GeneID" id="107267237"/>
<dbReference type="Pfam" id="PF01062">
    <property type="entry name" value="Bestrophin"/>
    <property type="match status" value="1"/>
</dbReference>
<dbReference type="GO" id="GO:0034707">
    <property type="term" value="C:chloride channel complex"/>
    <property type="evidence" value="ECO:0007669"/>
    <property type="project" value="UniProtKB-KW"/>
</dbReference>
<evidence type="ECO:0000256" key="4">
    <source>
        <dbReference type="ARBA" id="ARBA00023136"/>
    </source>
</evidence>
<evidence type="ECO:0000256" key="7">
    <source>
        <dbReference type="SAM" id="MobiDB-lite"/>
    </source>
</evidence>
<feature type="region of interest" description="Disordered" evidence="7">
    <location>
        <begin position="683"/>
        <end position="717"/>
    </location>
</feature>
<evidence type="ECO:0000256" key="1">
    <source>
        <dbReference type="ARBA" id="ARBA00004370"/>
    </source>
</evidence>
<keyword evidence="3 6" id="KW-1133">Transmembrane helix</keyword>
<feature type="compositionally biased region" description="Basic and acidic residues" evidence="7">
    <location>
        <begin position="697"/>
        <end position="717"/>
    </location>
</feature>
<feature type="region of interest" description="Disordered" evidence="7">
    <location>
        <begin position="402"/>
        <end position="431"/>
    </location>
</feature>
<dbReference type="RefSeq" id="XP_015594158.1">
    <property type="nucleotide sequence ID" value="XM_015738672.2"/>
</dbReference>
<dbReference type="InterPro" id="IPR000615">
    <property type="entry name" value="Bestrophin"/>
</dbReference>
<keyword evidence="6" id="KW-1003">Cell membrane</keyword>
<dbReference type="PANTHER" id="PTHR10736:SF0">
    <property type="entry name" value="BESTROPHIN HOMOLOG"/>
    <property type="match status" value="1"/>
</dbReference>
<reference evidence="9 10" key="1">
    <citation type="submission" date="2025-04" db="UniProtKB">
        <authorList>
            <consortium name="RefSeq"/>
        </authorList>
    </citation>
    <scope>IDENTIFICATION</scope>
</reference>
<dbReference type="GO" id="GO:0005886">
    <property type="term" value="C:plasma membrane"/>
    <property type="evidence" value="ECO:0007669"/>
    <property type="project" value="UniProtKB-SubCell"/>
</dbReference>